<evidence type="ECO:0000313" key="3">
    <source>
        <dbReference type="EMBL" id="MFD2028236.1"/>
    </source>
</evidence>
<sequence>MTPRKRLMGVGAFTLATALVLSACGGGGGGNEGEGNGDSAGIVTVGSGEPQNPLIPTMTNEVYGGLVVRNIFAGLVRYDENGGIENEVAASIESEDNKVWNITLNEGWEFTDGTPVTAQSFVDGWNYGAYAPNGQNLSYFFTPIEGFEEVQFAEDQLKPDGSPKEGEMPAAETMSGLEVVSDTEFNVTLTQPEADFPVRLGYAAFFPVPESFNEDPEAFGEDPIGNGPYTLANWEHDRVLELRPNESYAGGATVENGGIDLLAYTEEDAAYNDLLDGNLDIVTNVPSSAFGTFEEQLGDRAVNQPAAVIQVINVPEYNDKFSGEAGLKRRQAISMAIDREAITETVYHGARTPATDYTSPVINGWTEDLEGNEVLQYNPEEAKKLWDEAEEMDPWGDEPFYISSNADSDHQSWIDPTCNGIRDVLGIECEFDQYPVFDEFLDARDNEEIPATGMFRGGWQADYPSMGNFLGPIYGTGAGSNDMGYSNKEFDAKLAEAAGAETPEEATELYKEAQTILLEDLPGIPLWYQNSTGGHSEAVDNVAFGWDSDPILTQVTKSE</sequence>
<dbReference type="RefSeq" id="WP_377199932.1">
    <property type="nucleotide sequence ID" value="NZ_JBHUHF010000001.1"/>
</dbReference>
<keyword evidence="1" id="KW-0732">Signal</keyword>
<dbReference type="PIRSF" id="PIRSF002741">
    <property type="entry name" value="MppA"/>
    <property type="match status" value="1"/>
</dbReference>
<dbReference type="PANTHER" id="PTHR30290:SF83">
    <property type="entry name" value="ABC TRANSPORTER SUBSTRATE-BINDING PROTEIN"/>
    <property type="match status" value="1"/>
</dbReference>
<feature type="domain" description="Solute-binding protein family 5" evidence="2">
    <location>
        <begin position="85"/>
        <end position="480"/>
    </location>
</feature>
<dbReference type="SUPFAM" id="SSF53850">
    <property type="entry name" value="Periplasmic binding protein-like II"/>
    <property type="match status" value="1"/>
</dbReference>
<dbReference type="Gene3D" id="3.40.190.10">
    <property type="entry name" value="Periplasmic binding protein-like II"/>
    <property type="match status" value="1"/>
</dbReference>
<reference evidence="4" key="1">
    <citation type="journal article" date="2019" name="Int. J. Syst. Evol. Microbiol.">
        <title>The Global Catalogue of Microorganisms (GCM) 10K type strain sequencing project: providing services to taxonomists for standard genome sequencing and annotation.</title>
        <authorList>
            <consortium name="The Broad Institute Genomics Platform"/>
            <consortium name="The Broad Institute Genome Sequencing Center for Infectious Disease"/>
            <person name="Wu L."/>
            <person name="Ma J."/>
        </authorList>
    </citation>
    <scope>NUCLEOTIDE SEQUENCE [LARGE SCALE GENOMIC DNA]</scope>
    <source>
        <strain evidence="4">CCM 7043</strain>
    </source>
</reference>
<dbReference type="PROSITE" id="PS51257">
    <property type="entry name" value="PROKAR_LIPOPROTEIN"/>
    <property type="match status" value="1"/>
</dbReference>
<dbReference type="CDD" id="cd00995">
    <property type="entry name" value="PBP2_NikA_DppA_OppA_like"/>
    <property type="match status" value="1"/>
</dbReference>
<gene>
    <name evidence="3" type="ORF">ACFSL2_22250</name>
</gene>
<organism evidence="3 4">
    <name type="scientific">Promicromonospora aerolata</name>
    <dbReference type="NCBI Taxonomy" id="195749"/>
    <lineage>
        <taxon>Bacteria</taxon>
        <taxon>Bacillati</taxon>
        <taxon>Actinomycetota</taxon>
        <taxon>Actinomycetes</taxon>
        <taxon>Micrococcales</taxon>
        <taxon>Promicromonosporaceae</taxon>
        <taxon>Promicromonospora</taxon>
    </lineage>
</organism>
<dbReference type="PANTHER" id="PTHR30290">
    <property type="entry name" value="PERIPLASMIC BINDING COMPONENT OF ABC TRANSPORTER"/>
    <property type="match status" value="1"/>
</dbReference>
<dbReference type="Pfam" id="PF00496">
    <property type="entry name" value="SBP_bac_5"/>
    <property type="match status" value="1"/>
</dbReference>
<feature type="chain" id="PRO_5047462813" evidence="1">
    <location>
        <begin position="24"/>
        <end position="559"/>
    </location>
</feature>
<feature type="signal peptide" evidence="1">
    <location>
        <begin position="1"/>
        <end position="23"/>
    </location>
</feature>
<evidence type="ECO:0000256" key="1">
    <source>
        <dbReference type="SAM" id="SignalP"/>
    </source>
</evidence>
<comment type="caution">
    <text evidence="3">The sequence shown here is derived from an EMBL/GenBank/DDBJ whole genome shotgun (WGS) entry which is preliminary data.</text>
</comment>
<dbReference type="InterPro" id="IPR000914">
    <property type="entry name" value="SBP_5_dom"/>
</dbReference>
<dbReference type="InterPro" id="IPR030678">
    <property type="entry name" value="Peptide/Ni-bd"/>
</dbReference>
<evidence type="ECO:0000313" key="4">
    <source>
        <dbReference type="Proteomes" id="UP001597338"/>
    </source>
</evidence>
<name>A0ABW4VC58_9MICO</name>
<dbReference type="Proteomes" id="UP001597338">
    <property type="component" value="Unassembled WGS sequence"/>
</dbReference>
<protein>
    <submittedName>
        <fullName evidence="3">ABC transporter substrate-binding protein</fullName>
    </submittedName>
</protein>
<evidence type="ECO:0000259" key="2">
    <source>
        <dbReference type="Pfam" id="PF00496"/>
    </source>
</evidence>
<dbReference type="InterPro" id="IPR039424">
    <property type="entry name" value="SBP_5"/>
</dbReference>
<dbReference type="Gene3D" id="3.10.105.10">
    <property type="entry name" value="Dipeptide-binding Protein, Domain 3"/>
    <property type="match status" value="1"/>
</dbReference>
<accession>A0ABW4VC58</accession>
<dbReference type="Gene3D" id="3.90.76.10">
    <property type="entry name" value="Dipeptide-binding Protein, Domain 1"/>
    <property type="match status" value="1"/>
</dbReference>
<proteinExistence type="predicted"/>
<keyword evidence="4" id="KW-1185">Reference proteome</keyword>
<dbReference type="EMBL" id="JBHUHF010000001">
    <property type="protein sequence ID" value="MFD2028236.1"/>
    <property type="molecule type" value="Genomic_DNA"/>
</dbReference>